<gene>
    <name evidence="2" type="ORF">MPL3356_40129</name>
</gene>
<dbReference type="Pfam" id="PF01878">
    <property type="entry name" value="EVE"/>
    <property type="match status" value="1"/>
</dbReference>
<evidence type="ECO:0000259" key="1">
    <source>
        <dbReference type="Pfam" id="PF01878"/>
    </source>
</evidence>
<dbReference type="EMBL" id="CCMZ01000034">
    <property type="protein sequence ID" value="CDX22878.1"/>
    <property type="molecule type" value="Genomic_DNA"/>
</dbReference>
<organism evidence="2 3">
    <name type="scientific">Mesorhizobium plurifarium</name>
    <dbReference type="NCBI Taxonomy" id="69974"/>
    <lineage>
        <taxon>Bacteria</taxon>
        <taxon>Pseudomonadati</taxon>
        <taxon>Pseudomonadota</taxon>
        <taxon>Alphaproteobacteria</taxon>
        <taxon>Hyphomicrobiales</taxon>
        <taxon>Phyllobacteriaceae</taxon>
        <taxon>Mesorhizobium</taxon>
    </lineage>
</organism>
<proteinExistence type="predicted"/>
<dbReference type="Proteomes" id="UP000045285">
    <property type="component" value="Unassembled WGS sequence"/>
</dbReference>
<dbReference type="STRING" id="69974.MPLDJ20_90024"/>
<dbReference type="SUPFAM" id="SSF88697">
    <property type="entry name" value="PUA domain-like"/>
    <property type="match status" value="1"/>
</dbReference>
<dbReference type="InterPro" id="IPR047197">
    <property type="entry name" value="THYN1-like_EVE"/>
</dbReference>
<dbReference type="PANTHER" id="PTHR14087:SF7">
    <property type="entry name" value="THYMOCYTE NUCLEAR PROTEIN 1"/>
    <property type="match status" value="1"/>
</dbReference>
<sequence length="141" mass="15769">MNYWLFKSEPSVFSFEALKAKGKAGTQWDGVRNYAARNNMKAMQIGDLGFFYHSNEGLDIVGIAEVCALAHPDTTTDDPRWECVDIRAYKDVPKPVTLEQVKGNPKLAEMALVRLGRLSVQPVTPAEWKEVCRMAELNPAP</sequence>
<feature type="domain" description="EVE" evidence="1">
    <location>
        <begin position="2"/>
        <end position="134"/>
    </location>
</feature>
<protein>
    <recommendedName>
        <fullName evidence="1">EVE domain-containing protein</fullName>
    </recommendedName>
</protein>
<dbReference type="InterPro" id="IPR052181">
    <property type="entry name" value="5hmC_binding"/>
</dbReference>
<dbReference type="PANTHER" id="PTHR14087">
    <property type="entry name" value="THYMOCYTE NUCLEAR PROTEIN 1"/>
    <property type="match status" value="1"/>
</dbReference>
<dbReference type="AlphaFoldDB" id="A0A090E0J3"/>
<dbReference type="CDD" id="cd21133">
    <property type="entry name" value="EVE"/>
    <property type="match status" value="1"/>
</dbReference>
<dbReference type="InterPro" id="IPR002740">
    <property type="entry name" value="EVE_domain"/>
</dbReference>
<dbReference type="Gene3D" id="3.10.590.10">
    <property type="entry name" value="ph1033 like domains"/>
    <property type="match status" value="1"/>
</dbReference>
<name>A0A090E0J3_MESPL</name>
<keyword evidence="3" id="KW-1185">Reference proteome</keyword>
<evidence type="ECO:0000313" key="3">
    <source>
        <dbReference type="Proteomes" id="UP000045285"/>
    </source>
</evidence>
<evidence type="ECO:0000313" key="2">
    <source>
        <dbReference type="EMBL" id="CDX22878.1"/>
    </source>
</evidence>
<accession>A0A090E0J3</accession>
<reference evidence="3" key="1">
    <citation type="submission" date="2014-08" db="EMBL/GenBank/DDBJ databases">
        <authorList>
            <person name="Moulin L."/>
        </authorList>
    </citation>
    <scope>NUCLEOTIDE SEQUENCE [LARGE SCALE GENOMIC DNA]</scope>
</reference>
<dbReference type="InterPro" id="IPR015947">
    <property type="entry name" value="PUA-like_sf"/>
</dbReference>